<keyword evidence="3" id="KW-1000">Mitochondrion outer membrane</keyword>
<keyword evidence="4" id="KW-0067">ATP-binding</keyword>
<organism evidence="7 8">
    <name type="scientific">Anaeramoeba flamelloides</name>
    <dbReference type="NCBI Taxonomy" id="1746091"/>
    <lineage>
        <taxon>Eukaryota</taxon>
        <taxon>Metamonada</taxon>
        <taxon>Anaeramoebidae</taxon>
        <taxon>Anaeramoeba</taxon>
    </lineage>
</organism>
<dbReference type="AlphaFoldDB" id="A0AAV7ZUZ1"/>
<name>A0AAV7ZUZ1_9EUKA</name>
<feature type="region of interest" description="Disordered" evidence="5">
    <location>
        <begin position="814"/>
        <end position="848"/>
    </location>
</feature>
<dbReference type="Proteomes" id="UP001146793">
    <property type="component" value="Unassembled WGS sequence"/>
</dbReference>
<gene>
    <name evidence="7" type="ORF">M0812_11710</name>
</gene>
<dbReference type="SUPFAM" id="SSF52540">
    <property type="entry name" value="P-loop containing nucleoside triphosphate hydrolases"/>
    <property type="match status" value="1"/>
</dbReference>
<dbReference type="Gene3D" id="3.40.50.300">
    <property type="entry name" value="P-loop containing nucleotide triphosphate hydrolases"/>
    <property type="match status" value="2"/>
</dbReference>
<dbReference type="Gene3D" id="1.10.8.60">
    <property type="match status" value="1"/>
</dbReference>
<accession>A0AAV7ZUZ1</accession>
<dbReference type="GO" id="GO:0005741">
    <property type="term" value="C:mitochondrial outer membrane"/>
    <property type="evidence" value="ECO:0007669"/>
    <property type="project" value="UniProtKB-SubCell"/>
</dbReference>
<evidence type="ECO:0000256" key="2">
    <source>
        <dbReference type="ARBA" id="ARBA00022741"/>
    </source>
</evidence>
<comment type="caution">
    <text evidence="7">The sequence shown here is derived from an EMBL/GenBank/DDBJ whole genome shotgun (WGS) entry which is preliminary data.</text>
</comment>
<keyword evidence="3" id="KW-0496">Mitochondrion</keyword>
<evidence type="ECO:0000256" key="1">
    <source>
        <dbReference type="ARBA" id="ARBA00004572"/>
    </source>
</evidence>
<dbReference type="InterPro" id="IPR027417">
    <property type="entry name" value="P-loop_NTPase"/>
</dbReference>
<evidence type="ECO:0000313" key="7">
    <source>
        <dbReference type="EMBL" id="KAJ3445823.1"/>
    </source>
</evidence>
<dbReference type="InterPro" id="IPR003593">
    <property type="entry name" value="AAA+_ATPase"/>
</dbReference>
<dbReference type="GO" id="GO:0005524">
    <property type="term" value="F:ATP binding"/>
    <property type="evidence" value="ECO:0007669"/>
    <property type="project" value="UniProtKB-KW"/>
</dbReference>
<feature type="compositionally biased region" description="Basic and acidic residues" evidence="5">
    <location>
        <begin position="350"/>
        <end position="360"/>
    </location>
</feature>
<proteinExistence type="predicted"/>
<feature type="compositionally biased region" description="Low complexity" evidence="5">
    <location>
        <begin position="614"/>
        <end position="659"/>
    </location>
</feature>
<dbReference type="InterPro" id="IPR003959">
    <property type="entry name" value="ATPase_AAA_core"/>
</dbReference>
<dbReference type="InterPro" id="IPR051701">
    <property type="entry name" value="Mito_OM_Translocase_MSP1"/>
</dbReference>
<dbReference type="PANTHER" id="PTHR45644">
    <property type="entry name" value="AAA ATPASE, PUTATIVE (AFU_ORTHOLOGUE AFUA_2G12920)-RELATED-RELATED"/>
    <property type="match status" value="1"/>
</dbReference>
<protein>
    <submittedName>
        <fullName evidence="7">Aaa atpase</fullName>
    </submittedName>
</protein>
<dbReference type="GO" id="GO:0016887">
    <property type="term" value="F:ATP hydrolysis activity"/>
    <property type="evidence" value="ECO:0007669"/>
    <property type="project" value="InterPro"/>
</dbReference>
<comment type="subcellular location">
    <subcellularLocation>
        <location evidence="1">Mitochondrion outer membrane</location>
        <topology evidence="1">Single-pass membrane protein</topology>
    </subcellularLocation>
</comment>
<feature type="region of interest" description="Disordered" evidence="5">
    <location>
        <begin position="350"/>
        <end position="391"/>
    </location>
</feature>
<keyword evidence="3" id="KW-0472">Membrane</keyword>
<dbReference type="SMART" id="SM00382">
    <property type="entry name" value="AAA"/>
    <property type="match status" value="1"/>
</dbReference>
<dbReference type="Pfam" id="PF17862">
    <property type="entry name" value="AAA_lid_3"/>
    <property type="match status" value="1"/>
</dbReference>
<evidence type="ECO:0000256" key="3">
    <source>
        <dbReference type="ARBA" id="ARBA00022787"/>
    </source>
</evidence>
<dbReference type="Pfam" id="PF00004">
    <property type="entry name" value="AAA"/>
    <property type="match status" value="1"/>
</dbReference>
<keyword evidence="2" id="KW-0547">Nucleotide-binding</keyword>
<sequence>MNDPFVSKNNVVTTSRSPTNKTCDLKQFSYKRQRLQSPKTISPQTQRLFYKPGGLNVQSNSTQRELDRPKYGRLYSLYGNRSFVPIYKLPFFFGSHPKLSFMLYGQEGEFSRSLSNISLDAVTRNRYLRVTGQEGKVYLNGNILVKGHKILLKDGDNLEFIGDQGKRYSFVFLSELFINKTQENLKKSGSFEKQFSKFNQKNPKINKFSSRELRYLKRKEIKKQFCNQLLISQVENLIEKRSLNENKAIQFEKYLPQNLLKLLKMFIKLNFNSGLTFKSLEKNKPNFNNTQNDNLRKYFFVGKKNCTIIQEKICKYLSKEFNFQFFTFNLLEFLPLLPLFRTFEKKYNSNTNKEKDKEKEKEEEEENDTKKGNEEEKEKEKEEENVCKKEKEKEHSKEKEFSIGERIMYIGPDFQKIDSDRLIRSLLHNSQQKSKQNKQNSTLLSGPKPGAFGKVIMSFPTEFCYSSPYLAIEFDDPLPNVGCDLGLKSKRNCYFVKKSEILKLDDKLNQELPIILCKQFFNLLKKCGRPFLLFIPNIDKSVLHSYHILETIKFEIDNLIRNNPNAFIFSGIETGEHKLTKLESTHILKSIRKYQQEKFQLLNNSRKLLIKQVNNNNDDTSNNNNSDVNKNNNNNKNRNINNSSSSGNNNNNNNNNDKSNGNDEKTKIIINKNIQKNFFKKIIDAREKRLINFFTQYFGQLIFIKKPTNQKKKKIWQNFIKIEKKFNIQQQNKLLLNFQCKNLKSIDLNSIFLNKNCNLFTNNIYTPKEMDCIIGYSITHSVKNNFNKTINLNIDLNKNDLIYGLNLFNNTKLNQKANNGNKNGNGNGKENENENGNGNENEDEDVDVDNKNNRKIKFKNFSNLEKLIYRQANVALDHLKVKFENIGGMNNIKDKLFEDLIQPFNRPELYQRGNLKSNNFFKGVLLYGPSGSGKTMIAKSIANEISKDQKNKITLLKITPSLIYSKWYGNAEKNVQAIFSLAKKCSPSILFIDQVDSLLSKRTNIQMENETNRKIKNLFMQFCDSLNVNQNNTEIMKTNINSQNNCEIENLKLDINDINDINDEDHVNNDHFDKKKIIIIGSTNRPYDLDDAIIRRFNKKYYIPLPNYEQRFQILKILLQKEKLESNFNFNKLAKLTENYSGSDLKNLVNVALYGPIYDQLELEKKQKMENNLKFSLRELQFLDFEKKLTTIKSSLAPDSLNIKKLLKWNYFYHGTDTNLQINSDNSFNNYI</sequence>
<evidence type="ECO:0000313" key="8">
    <source>
        <dbReference type="Proteomes" id="UP001146793"/>
    </source>
</evidence>
<reference evidence="7" key="1">
    <citation type="submission" date="2022-08" db="EMBL/GenBank/DDBJ databases">
        <title>Novel sulphate-reducing endosymbionts in the free-living metamonad Anaeramoeba.</title>
        <authorList>
            <person name="Jerlstrom-Hultqvist J."/>
            <person name="Cepicka I."/>
            <person name="Gallot-Lavallee L."/>
            <person name="Salas-Leiva D."/>
            <person name="Curtis B.A."/>
            <person name="Zahonova K."/>
            <person name="Pipaliya S."/>
            <person name="Dacks J."/>
            <person name="Roger A.J."/>
        </authorList>
    </citation>
    <scope>NUCLEOTIDE SEQUENCE</scope>
    <source>
        <strain evidence="7">Busselton2</strain>
    </source>
</reference>
<feature type="domain" description="AAA+ ATPase" evidence="6">
    <location>
        <begin position="920"/>
        <end position="1107"/>
    </location>
</feature>
<dbReference type="InterPro" id="IPR041569">
    <property type="entry name" value="AAA_lid_3"/>
</dbReference>
<dbReference type="EMBL" id="JANTQA010000023">
    <property type="protein sequence ID" value="KAJ3445823.1"/>
    <property type="molecule type" value="Genomic_DNA"/>
</dbReference>
<feature type="compositionally biased region" description="Basic and acidic residues" evidence="5">
    <location>
        <begin position="368"/>
        <end position="391"/>
    </location>
</feature>
<evidence type="ECO:0000259" key="6">
    <source>
        <dbReference type="SMART" id="SM00382"/>
    </source>
</evidence>
<evidence type="ECO:0000256" key="4">
    <source>
        <dbReference type="ARBA" id="ARBA00022840"/>
    </source>
</evidence>
<feature type="region of interest" description="Disordered" evidence="5">
    <location>
        <begin position="614"/>
        <end position="663"/>
    </location>
</feature>
<evidence type="ECO:0000256" key="5">
    <source>
        <dbReference type="SAM" id="MobiDB-lite"/>
    </source>
</evidence>